<gene>
    <name evidence="1" type="ORF">QJS35_20600</name>
</gene>
<dbReference type="RefSeq" id="WP_232187162.1">
    <property type="nucleotide sequence ID" value="NZ_JAIOAP010000011.1"/>
</dbReference>
<evidence type="ECO:0008006" key="3">
    <source>
        <dbReference type="Google" id="ProtNLM"/>
    </source>
</evidence>
<evidence type="ECO:0000313" key="2">
    <source>
        <dbReference type="Proteomes" id="UP001493487"/>
    </source>
</evidence>
<evidence type="ECO:0000313" key="1">
    <source>
        <dbReference type="EMBL" id="MEQ4484790.1"/>
    </source>
</evidence>
<comment type="caution">
    <text evidence="1">The sequence shown here is derived from an EMBL/GenBank/DDBJ whole genome shotgun (WGS) entry which is preliminary data.</text>
</comment>
<dbReference type="EMBL" id="JASKHM010000012">
    <property type="protein sequence ID" value="MEQ4484790.1"/>
    <property type="molecule type" value="Genomic_DNA"/>
</dbReference>
<organism evidence="1 2">
    <name type="scientific">Cohnella silvisoli</name>
    <dbReference type="NCBI Taxonomy" id="2873699"/>
    <lineage>
        <taxon>Bacteria</taxon>
        <taxon>Bacillati</taxon>
        <taxon>Bacillota</taxon>
        <taxon>Bacilli</taxon>
        <taxon>Bacillales</taxon>
        <taxon>Paenibacillaceae</taxon>
        <taxon>Cohnella</taxon>
    </lineage>
</organism>
<dbReference type="Proteomes" id="UP001493487">
    <property type="component" value="Unassembled WGS sequence"/>
</dbReference>
<accession>A0ABV1KXI4</accession>
<reference evidence="1 2" key="1">
    <citation type="journal article" date="2023" name="Genome Announc.">
        <title>Pan-Genome Analyses of the Genus Cohnella and Proposal of the Novel Species Cohnella silvisoli sp. nov., Isolated from Forest Soil.</title>
        <authorList>
            <person name="Wang C."/>
            <person name="Mao L."/>
            <person name="Bao G."/>
            <person name="Zhu H."/>
        </authorList>
    </citation>
    <scope>NUCLEOTIDE SEQUENCE [LARGE SCALE GENOMIC DNA]</scope>
    <source>
        <strain evidence="1 2">NL03-T5-1</strain>
    </source>
</reference>
<keyword evidence="2" id="KW-1185">Reference proteome</keyword>
<sequence>MKDEAGEGYTVISRLRSRKSLPSLSPDYAWHPRLDEDIAALSEERLADGRPDGLMSSQAWKAALHLWNDSLAAAHELVEHLETPSGAALHGIMHRREGDFDNAKYWFHQAGDHPAFHGLQSRAASFLREQNIPSGPLKETFDKMVMQGNWNPYLFISAIAIQESRYGEEETRSLLEHIQQLELEALIRFLEGRIGLNSLN</sequence>
<protein>
    <recommendedName>
        <fullName evidence="3">Sel1 repeat family protein</fullName>
    </recommendedName>
</protein>
<proteinExistence type="predicted"/>
<name>A0ABV1KXI4_9BACL</name>